<accession>A0A9P8S1Z8</accession>
<evidence type="ECO:0000256" key="1">
    <source>
        <dbReference type="SAM" id="Coils"/>
    </source>
</evidence>
<proteinExistence type="predicted"/>
<dbReference type="EMBL" id="AUWU02000001">
    <property type="protein sequence ID" value="KAH0577505.1"/>
    <property type="molecule type" value="Genomic_DNA"/>
</dbReference>
<dbReference type="Gene3D" id="1.20.5.1700">
    <property type="match status" value="1"/>
</dbReference>
<feature type="coiled-coil region" evidence="1">
    <location>
        <begin position="287"/>
        <end position="363"/>
    </location>
</feature>
<organism evidence="2 3">
    <name type="scientific">Spironucleus salmonicida</name>
    <dbReference type="NCBI Taxonomy" id="348837"/>
    <lineage>
        <taxon>Eukaryota</taxon>
        <taxon>Metamonada</taxon>
        <taxon>Diplomonadida</taxon>
        <taxon>Hexamitidae</taxon>
        <taxon>Hexamitinae</taxon>
        <taxon>Spironucleus</taxon>
    </lineage>
</organism>
<feature type="coiled-coil region" evidence="1">
    <location>
        <begin position="58"/>
        <end position="199"/>
    </location>
</feature>
<reference evidence="2 3" key="1">
    <citation type="journal article" date="2014" name="PLoS Genet.">
        <title>The Genome of Spironucleus salmonicida Highlights a Fish Pathogen Adapted to Fluctuating Environments.</title>
        <authorList>
            <person name="Xu F."/>
            <person name="Jerlstrom-Hultqvist J."/>
            <person name="Einarsson E."/>
            <person name="Astvaldsson A."/>
            <person name="Svard S.G."/>
            <person name="Andersson J.O."/>
        </authorList>
    </citation>
    <scope>NUCLEOTIDE SEQUENCE [LARGE SCALE GENOMIC DNA]</scope>
    <source>
        <strain evidence="2 3">ATCC 50377</strain>
    </source>
</reference>
<sequence>MNFRRSSSSHFFDQQPQMLSSAIQPVTALPNTVKKSIQQHYPLLLDTQTEAALCQVALKKIRQQYSHLEQKNKDLIFQNKQIIQFSQQQKEKITKLQHRLQENAKLMQDELQYLIEQKYSQGNQVRDTRESHISFQENGLDDLAQQLASSQTEVQDLKASVEALRGDQTTETLAQEEYLVALKGQVASLQCEIAIAQKEKLKDSVEMDSLRQLIPELDALRFSHEAQSLELGISLEACALVQQSLEKATACQKELEQEITRFKLSAERDASEVSELRAEGDRLTTQVEQNSIEVANLQGRLERLLKQEVETQTELKAVRDLLVTRESHISFQENGLDDLAQQLASSQTEVQDLKASVEAVEEKLLTMTSLLKQVKTVFVNQKYNLKTYDYVNFTDFYRQFDPEPDSVLLQIQELDQTRIEILRGLKLRKALRKTTGLLFDDSILEMLYILEDQDVVGAISQQFQIEFQNTELFYQCFANFLKTKFNVAMEKFLYAFLDDIFASVAPKYISSLGESDVTSFRQLFQVCFQLLLLGYRRGKPTAAEGKVIVFPQLILAGSKSISALQIRVEDLAE</sequence>
<dbReference type="AlphaFoldDB" id="A0A9P8S1Z8"/>
<name>A0A9P8S1Z8_9EUKA</name>
<comment type="caution">
    <text evidence="2">The sequence shown here is derived from an EMBL/GenBank/DDBJ whole genome shotgun (WGS) entry which is preliminary data.</text>
</comment>
<dbReference type="RefSeq" id="XP_067768278.1">
    <property type="nucleotide sequence ID" value="XM_067904796.1"/>
</dbReference>
<keyword evidence="1" id="KW-0175">Coiled coil</keyword>
<evidence type="ECO:0000313" key="2">
    <source>
        <dbReference type="EMBL" id="KAH0577505.1"/>
    </source>
</evidence>
<evidence type="ECO:0000313" key="3">
    <source>
        <dbReference type="Proteomes" id="UP000018208"/>
    </source>
</evidence>
<protein>
    <submittedName>
        <fullName evidence="2">Uncharacterized protein</fullName>
    </submittedName>
</protein>
<dbReference type="GeneID" id="94294882"/>
<keyword evidence="3" id="KW-1185">Reference proteome</keyword>
<dbReference type="Proteomes" id="UP000018208">
    <property type="component" value="Unassembled WGS sequence"/>
</dbReference>
<dbReference type="KEGG" id="ssao:94294882"/>
<gene>
    <name evidence="2" type="ORF">SS50377_20859</name>
</gene>